<dbReference type="PROSITE" id="PS50158">
    <property type="entry name" value="ZF_CCHC"/>
    <property type="match status" value="1"/>
</dbReference>
<dbReference type="Pfam" id="PF14223">
    <property type="entry name" value="Retrotran_gag_2"/>
    <property type="match status" value="1"/>
</dbReference>
<reference evidence="3" key="1">
    <citation type="submission" date="2022-07" db="EMBL/GenBank/DDBJ databases">
        <authorList>
            <person name="Trinca V."/>
            <person name="Uliana J.V.C."/>
            <person name="Torres T.T."/>
            <person name="Ward R.J."/>
            <person name="Monesi N."/>
        </authorList>
    </citation>
    <scope>NUCLEOTIDE SEQUENCE</scope>
    <source>
        <strain evidence="3">HSMRA1968</strain>
        <tissue evidence="3">Whole embryos</tissue>
    </source>
</reference>
<sequence length="222" mass="25127">SIEKLDGRSNYTDWKFAVQAYLEHEGLWKCVLGTETDNQKLVKAKSKLILLIKPTNFTHIQTCETAKAIWDALSTAFNDSGLSRRVSLMRTLTSVKLEECDGMEAYVILIMHTVHKLREPNPENRARLSSALATTGRFNNDPRGPRCFICNDYGHIAVQCRKQRKENAPSDSDRQGAKSNYATGFFAGFVKHGDINRTIDQNASGFSVDNHNRLQRQKYTDV</sequence>
<keyword evidence="1" id="KW-0863">Zinc-finger</keyword>
<organism evidence="3 4">
    <name type="scientific">Pseudolycoriella hygida</name>
    <dbReference type="NCBI Taxonomy" id="35572"/>
    <lineage>
        <taxon>Eukaryota</taxon>
        <taxon>Metazoa</taxon>
        <taxon>Ecdysozoa</taxon>
        <taxon>Arthropoda</taxon>
        <taxon>Hexapoda</taxon>
        <taxon>Insecta</taxon>
        <taxon>Pterygota</taxon>
        <taxon>Neoptera</taxon>
        <taxon>Endopterygota</taxon>
        <taxon>Diptera</taxon>
        <taxon>Nematocera</taxon>
        <taxon>Sciaroidea</taxon>
        <taxon>Sciaridae</taxon>
        <taxon>Pseudolycoriella</taxon>
    </lineage>
</organism>
<feature type="non-terminal residue" evidence="3">
    <location>
        <position position="1"/>
    </location>
</feature>
<dbReference type="Proteomes" id="UP001151699">
    <property type="component" value="Chromosome B"/>
</dbReference>
<dbReference type="InterPro" id="IPR036875">
    <property type="entry name" value="Znf_CCHC_sf"/>
</dbReference>
<dbReference type="EMBL" id="WJQU01000002">
    <property type="protein sequence ID" value="KAJ6642195.1"/>
    <property type="molecule type" value="Genomic_DNA"/>
</dbReference>
<name>A0A9Q0S3N9_9DIPT</name>
<dbReference type="SUPFAM" id="SSF57756">
    <property type="entry name" value="Retrovirus zinc finger-like domains"/>
    <property type="match status" value="1"/>
</dbReference>
<proteinExistence type="predicted"/>
<accession>A0A9Q0S3N9</accession>
<dbReference type="InterPro" id="IPR001878">
    <property type="entry name" value="Znf_CCHC"/>
</dbReference>
<keyword evidence="1" id="KW-0862">Zinc</keyword>
<evidence type="ECO:0000256" key="1">
    <source>
        <dbReference type="PROSITE-ProRule" id="PRU00047"/>
    </source>
</evidence>
<dbReference type="SMART" id="SM00343">
    <property type="entry name" value="ZnF_C2HC"/>
    <property type="match status" value="1"/>
</dbReference>
<protein>
    <recommendedName>
        <fullName evidence="2">CCHC-type domain-containing protein</fullName>
    </recommendedName>
</protein>
<keyword evidence="4" id="KW-1185">Reference proteome</keyword>
<comment type="caution">
    <text evidence="3">The sequence shown here is derived from an EMBL/GenBank/DDBJ whole genome shotgun (WGS) entry which is preliminary data.</text>
</comment>
<dbReference type="GO" id="GO:0008270">
    <property type="term" value="F:zinc ion binding"/>
    <property type="evidence" value="ECO:0007669"/>
    <property type="project" value="UniProtKB-KW"/>
</dbReference>
<dbReference type="OrthoDB" id="116316at2759"/>
<feature type="domain" description="CCHC-type" evidence="2">
    <location>
        <begin position="146"/>
        <end position="162"/>
    </location>
</feature>
<evidence type="ECO:0000259" key="2">
    <source>
        <dbReference type="PROSITE" id="PS50158"/>
    </source>
</evidence>
<gene>
    <name evidence="3" type="ORF">Bhyg_07142</name>
</gene>
<feature type="non-terminal residue" evidence="3">
    <location>
        <position position="222"/>
    </location>
</feature>
<dbReference type="AlphaFoldDB" id="A0A9Q0S3N9"/>
<evidence type="ECO:0000313" key="3">
    <source>
        <dbReference type="EMBL" id="KAJ6642195.1"/>
    </source>
</evidence>
<evidence type="ECO:0000313" key="4">
    <source>
        <dbReference type="Proteomes" id="UP001151699"/>
    </source>
</evidence>
<dbReference type="GO" id="GO:0003676">
    <property type="term" value="F:nucleic acid binding"/>
    <property type="evidence" value="ECO:0007669"/>
    <property type="project" value="InterPro"/>
</dbReference>
<keyword evidence="1" id="KW-0479">Metal-binding</keyword>